<evidence type="ECO:0000256" key="9">
    <source>
        <dbReference type="ARBA" id="ARBA00022989"/>
    </source>
</evidence>
<dbReference type="RefSeq" id="WP_068743872.1">
    <property type="nucleotide sequence ID" value="NZ_LSRE01000002.1"/>
</dbReference>
<dbReference type="InterPro" id="IPR040690">
    <property type="entry name" value="FtsX_ECD"/>
</dbReference>
<keyword evidence="11 12" id="KW-0131">Cell cycle</keyword>
<evidence type="ECO:0000256" key="1">
    <source>
        <dbReference type="ARBA" id="ARBA00003552"/>
    </source>
</evidence>
<feature type="domain" description="ABC3 transporter permease C-terminal" evidence="14">
    <location>
        <begin position="179"/>
        <end position="295"/>
    </location>
</feature>
<dbReference type="Gene3D" id="3.30.70.3040">
    <property type="match status" value="1"/>
</dbReference>
<reference evidence="16 17" key="1">
    <citation type="submission" date="2016-02" db="EMBL/GenBank/DDBJ databases">
        <authorList>
            <person name="Teng J.L."/>
            <person name="Tang Y."/>
            <person name="Huang Y."/>
            <person name="Guo F."/>
            <person name="Wei W."/>
            <person name="Chen J.H."/>
            <person name="Wong S.Y."/>
            <person name="Lau S.K."/>
            <person name="Woo P.C."/>
        </authorList>
    </citation>
    <scope>NUCLEOTIDE SEQUENCE [LARGE SCALE GENOMIC DNA]</scope>
    <source>
        <strain evidence="16 17">JCM 13375</strain>
    </source>
</reference>
<keyword evidence="17" id="KW-1185">Reference proteome</keyword>
<accession>A0A137ZSC3</accession>
<evidence type="ECO:0000256" key="8">
    <source>
        <dbReference type="ARBA" id="ARBA00022692"/>
    </source>
</evidence>
<evidence type="ECO:0000313" key="17">
    <source>
        <dbReference type="Proteomes" id="UP000070409"/>
    </source>
</evidence>
<feature type="domain" description="FtsX extracellular" evidence="15">
    <location>
        <begin position="56"/>
        <end position="156"/>
    </location>
</feature>
<comment type="subunit">
    <text evidence="4">Forms a membrane-associated complex with FtsE.</text>
</comment>
<dbReference type="InterPro" id="IPR004513">
    <property type="entry name" value="FtsX"/>
</dbReference>
<dbReference type="EMBL" id="LSRE01000002">
    <property type="protein sequence ID" value="KXP01091.1"/>
    <property type="molecule type" value="Genomic_DNA"/>
</dbReference>
<proteinExistence type="inferred from homology"/>
<comment type="subcellular location">
    <subcellularLocation>
        <location evidence="2">Cell membrane</location>
        <topology evidence="2">Multi-pass membrane protein</topology>
    </subcellularLocation>
</comment>
<feature type="transmembrane region" description="Helical" evidence="13">
    <location>
        <begin position="21"/>
        <end position="42"/>
    </location>
</feature>
<evidence type="ECO:0000256" key="10">
    <source>
        <dbReference type="ARBA" id="ARBA00023136"/>
    </source>
</evidence>
<dbReference type="Pfam" id="PF18075">
    <property type="entry name" value="FtsX_ECD"/>
    <property type="match status" value="1"/>
</dbReference>
<dbReference type="PIRSF" id="PIRSF003097">
    <property type="entry name" value="FtsX"/>
    <property type="match status" value="1"/>
</dbReference>
<evidence type="ECO:0000256" key="5">
    <source>
        <dbReference type="ARBA" id="ARBA00021907"/>
    </source>
</evidence>
<comment type="caution">
    <text evidence="16">The sequence shown here is derived from an EMBL/GenBank/DDBJ whole genome shotgun (WGS) entry which is preliminary data.</text>
</comment>
<comment type="function">
    <text evidence="1">Part of the ABC transporter FtsEX involved in cellular division.</text>
</comment>
<evidence type="ECO:0000256" key="3">
    <source>
        <dbReference type="ARBA" id="ARBA00007379"/>
    </source>
</evidence>
<feature type="transmembrane region" description="Helical" evidence="13">
    <location>
        <begin position="222"/>
        <end position="245"/>
    </location>
</feature>
<dbReference type="InterPro" id="IPR003838">
    <property type="entry name" value="ABC3_permease_C"/>
</dbReference>
<organism evidence="16 17">
    <name type="scientific">Tsukamurella pseudospumae</name>
    <dbReference type="NCBI Taxonomy" id="239498"/>
    <lineage>
        <taxon>Bacteria</taxon>
        <taxon>Bacillati</taxon>
        <taxon>Actinomycetota</taxon>
        <taxon>Actinomycetes</taxon>
        <taxon>Mycobacteriales</taxon>
        <taxon>Tsukamurellaceae</taxon>
        <taxon>Tsukamurella</taxon>
    </lineage>
</organism>
<gene>
    <name evidence="16" type="ORF">AXK61_14035</name>
</gene>
<dbReference type="NCBIfam" id="NF038346">
    <property type="entry name" value="FtsX_actino"/>
    <property type="match status" value="1"/>
</dbReference>
<dbReference type="Proteomes" id="UP000070409">
    <property type="component" value="Unassembled WGS sequence"/>
</dbReference>
<sequence length="301" mass="32624">MRASFITSEVFTGLRRNVSMTIAMILTTAISLGLFGGGLLVVRMADKSQDIFLQRVEIQVFVDDKVAADDPDCQKAVCQAIESKIKAQPGVDSLDYISQDKALETAKTKTFAGQPELAELVRPGVLPASFKVRVGDDKKFSAVIDAVKGQPGVSGVQDQRELVERVFSVLNGARNAAFFVALIQAVAAILLIANMVQVAAYTRRTEVSIMRLVGATRWYTQLPFLLEAVLAALIGAVLAIGGLFAGKTLFFDRALREMYGVNILARITSTDVLLVSPWLILVGAGFAAVTAYLTLRFYVRE</sequence>
<evidence type="ECO:0000313" key="16">
    <source>
        <dbReference type="EMBL" id="KXP01091.1"/>
    </source>
</evidence>
<dbReference type="InterPro" id="IPR047929">
    <property type="entry name" value="FtsX_actino"/>
</dbReference>
<evidence type="ECO:0000256" key="2">
    <source>
        <dbReference type="ARBA" id="ARBA00004651"/>
    </source>
</evidence>
<keyword evidence="9 13" id="KW-1133">Transmembrane helix</keyword>
<keyword evidence="6 12" id="KW-1003">Cell membrane</keyword>
<evidence type="ECO:0000256" key="4">
    <source>
        <dbReference type="ARBA" id="ARBA00011160"/>
    </source>
</evidence>
<name>A0A137ZSC3_9ACTN</name>
<feature type="transmembrane region" description="Helical" evidence="13">
    <location>
        <begin position="278"/>
        <end position="299"/>
    </location>
</feature>
<evidence type="ECO:0000256" key="11">
    <source>
        <dbReference type="ARBA" id="ARBA00023306"/>
    </source>
</evidence>
<dbReference type="Pfam" id="PF02687">
    <property type="entry name" value="FtsX"/>
    <property type="match status" value="1"/>
</dbReference>
<evidence type="ECO:0000256" key="6">
    <source>
        <dbReference type="ARBA" id="ARBA00022475"/>
    </source>
</evidence>
<feature type="transmembrane region" description="Helical" evidence="13">
    <location>
        <begin position="176"/>
        <end position="201"/>
    </location>
</feature>
<evidence type="ECO:0000259" key="14">
    <source>
        <dbReference type="Pfam" id="PF02687"/>
    </source>
</evidence>
<keyword evidence="10 12" id="KW-0472">Membrane</keyword>
<evidence type="ECO:0000256" key="12">
    <source>
        <dbReference type="PIRNR" id="PIRNR003097"/>
    </source>
</evidence>
<keyword evidence="7 12" id="KW-0132">Cell division</keyword>
<dbReference type="PANTHER" id="PTHR47755">
    <property type="entry name" value="CELL DIVISION PROTEIN FTSX"/>
    <property type="match status" value="1"/>
</dbReference>
<comment type="similarity">
    <text evidence="3 12">Belongs to the ABC-4 integral membrane protein family. FtsX subfamily.</text>
</comment>
<dbReference type="PANTHER" id="PTHR47755:SF1">
    <property type="entry name" value="CELL DIVISION PROTEIN FTSX"/>
    <property type="match status" value="1"/>
</dbReference>
<dbReference type="GO" id="GO:0051301">
    <property type="term" value="P:cell division"/>
    <property type="evidence" value="ECO:0007669"/>
    <property type="project" value="UniProtKB-KW"/>
</dbReference>
<keyword evidence="8 13" id="KW-0812">Transmembrane</keyword>
<evidence type="ECO:0000259" key="15">
    <source>
        <dbReference type="Pfam" id="PF18075"/>
    </source>
</evidence>
<protein>
    <recommendedName>
        <fullName evidence="5 12">Cell division protein FtsX</fullName>
    </recommendedName>
</protein>
<evidence type="ECO:0000256" key="13">
    <source>
        <dbReference type="SAM" id="Phobius"/>
    </source>
</evidence>
<evidence type="ECO:0000256" key="7">
    <source>
        <dbReference type="ARBA" id="ARBA00022618"/>
    </source>
</evidence>